<comment type="caution">
    <text evidence="7">The sequence shown here is derived from an EMBL/GenBank/DDBJ whole genome shotgun (WGS) entry which is preliminary data.</text>
</comment>
<name>A0ABQ1K421_9GAMM</name>
<evidence type="ECO:0000313" key="7">
    <source>
        <dbReference type="EMBL" id="GGB87511.1"/>
    </source>
</evidence>
<dbReference type="InterPro" id="IPR036188">
    <property type="entry name" value="FAD/NAD-bd_sf"/>
</dbReference>
<dbReference type="Gene3D" id="3.30.390.30">
    <property type="match status" value="1"/>
</dbReference>
<dbReference type="InterPro" id="IPR016156">
    <property type="entry name" value="FAD/NAD-linked_Rdtase_dimer_sf"/>
</dbReference>
<keyword evidence="2" id="KW-0285">Flavoprotein</keyword>
<dbReference type="SUPFAM" id="SSF55424">
    <property type="entry name" value="FAD/NAD-linked reductases, dimerisation (C-terminal) domain"/>
    <property type="match status" value="1"/>
</dbReference>
<organism evidence="7 8">
    <name type="scientific">Marinobacterium zhoushanense</name>
    <dbReference type="NCBI Taxonomy" id="1679163"/>
    <lineage>
        <taxon>Bacteria</taxon>
        <taxon>Pseudomonadati</taxon>
        <taxon>Pseudomonadota</taxon>
        <taxon>Gammaproteobacteria</taxon>
        <taxon>Oceanospirillales</taxon>
        <taxon>Oceanospirillaceae</taxon>
        <taxon>Marinobacterium</taxon>
    </lineage>
</organism>
<dbReference type="Pfam" id="PF07992">
    <property type="entry name" value="Pyr_redox_2"/>
    <property type="match status" value="1"/>
</dbReference>
<dbReference type="PANTHER" id="PTHR43557">
    <property type="entry name" value="APOPTOSIS-INDUCING FACTOR 1"/>
    <property type="match status" value="1"/>
</dbReference>
<dbReference type="EMBL" id="BMIJ01000002">
    <property type="protein sequence ID" value="GGB87511.1"/>
    <property type="molecule type" value="Genomic_DNA"/>
</dbReference>
<evidence type="ECO:0000256" key="4">
    <source>
        <dbReference type="ARBA" id="ARBA00023002"/>
    </source>
</evidence>
<dbReference type="PROSITE" id="PS51257">
    <property type="entry name" value="PROKAR_LIPOPROTEIN"/>
    <property type="match status" value="1"/>
</dbReference>
<evidence type="ECO:0000256" key="2">
    <source>
        <dbReference type="ARBA" id="ARBA00022630"/>
    </source>
</evidence>
<dbReference type="SUPFAM" id="SSF51905">
    <property type="entry name" value="FAD/NAD(P)-binding domain"/>
    <property type="match status" value="2"/>
</dbReference>
<keyword evidence="8" id="KW-1185">Reference proteome</keyword>
<dbReference type="PRINTS" id="PR00368">
    <property type="entry name" value="FADPNR"/>
</dbReference>
<dbReference type="PANTHER" id="PTHR43557:SF2">
    <property type="entry name" value="RIESKE DOMAIN-CONTAINING PROTEIN-RELATED"/>
    <property type="match status" value="1"/>
</dbReference>
<reference evidence="8" key="1">
    <citation type="journal article" date="2019" name="Int. J. Syst. Evol. Microbiol.">
        <title>The Global Catalogue of Microorganisms (GCM) 10K type strain sequencing project: providing services to taxonomists for standard genome sequencing and annotation.</title>
        <authorList>
            <consortium name="The Broad Institute Genomics Platform"/>
            <consortium name="The Broad Institute Genome Sequencing Center for Infectious Disease"/>
            <person name="Wu L."/>
            <person name="Ma J."/>
        </authorList>
    </citation>
    <scope>NUCLEOTIDE SEQUENCE [LARGE SCALE GENOMIC DNA]</scope>
    <source>
        <strain evidence="8">CGMCC 1.15341</strain>
    </source>
</reference>
<accession>A0ABQ1K421</accession>
<dbReference type="Gene3D" id="3.50.50.60">
    <property type="entry name" value="FAD/NAD(P)-binding domain"/>
    <property type="match status" value="2"/>
</dbReference>
<feature type="domain" description="FAD/NAD(P)-binding" evidence="5">
    <location>
        <begin position="6"/>
        <end position="306"/>
    </location>
</feature>
<dbReference type="InterPro" id="IPR050446">
    <property type="entry name" value="FAD-oxidoreductase/Apoptosis"/>
</dbReference>
<evidence type="ECO:0000256" key="1">
    <source>
        <dbReference type="ARBA" id="ARBA00001974"/>
    </source>
</evidence>
<dbReference type="InterPro" id="IPR023753">
    <property type="entry name" value="FAD/NAD-binding_dom"/>
</dbReference>
<dbReference type="Proteomes" id="UP000629025">
    <property type="component" value="Unassembled WGS sequence"/>
</dbReference>
<sequence length="426" mass="45993">MSNKRHLVIVGTGVAGCSAALSARASDSEVEITLIGEEPHLPYDRTHLSKQQLASDADWDSALLIPGVTFKQKGIELRTGVRVTAIEHDTHRLILENKEELRYDKLILATGSIVRPIPSTWGPINHDDLHCIRVAEDAARLRSAFASAKKIVVIGSGLIGLEVAAAARERGIDVTVIGTGSRILMRSCDVLTAERLESVHRDRGVNFRLGISVDKIRKMDSGELEVSLTDGSVLLADDVVVGIGVLPNTTLAESAGLEVNNGISVDAYGQTSCQDIFAAGEVASFKASDSPLPFRLESWRHAQDHGDVVGANAVSHEMRVYEKPSSFWSDQFDHRIQGVGAIPDTPHDVFVRSYDNGTHISFCIGTDQKLLAVVGFDCSKDVNAAGRLVGCPINDPALMLADKSQPLGPIVKSILKSMKQEDSRHD</sequence>
<feature type="domain" description="Reductase C-terminal" evidence="6">
    <location>
        <begin position="327"/>
        <end position="408"/>
    </location>
</feature>
<dbReference type="PRINTS" id="PR00411">
    <property type="entry name" value="PNDRDTASEI"/>
</dbReference>
<keyword evidence="3" id="KW-0274">FAD</keyword>
<evidence type="ECO:0000259" key="5">
    <source>
        <dbReference type="Pfam" id="PF07992"/>
    </source>
</evidence>
<evidence type="ECO:0000259" key="6">
    <source>
        <dbReference type="Pfam" id="PF14759"/>
    </source>
</evidence>
<protein>
    <submittedName>
        <fullName evidence="7">Pyridine nucleotide-disulfide oxidoreductase</fullName>
    </submittedName>
</protein>
<keyword evidence="4" id="KW-0560">Oxidoreductase</keyword>
<proteinExistence type="predicted"/>
<evidence type="ECO:0000313" key="8">
    <source>
        <dbReference type="Proteomes" id="UP000629025"/>
    </source>
</evidence>
<dbReference type="RefSeq" id="WP_188746265.1">
    <property type="nucleotide sequence ID" value="NZ_BMIJ01000002.1"/>
</dbReference>
<dbReference type="InterPro" id="IPR028202">
    <property type="entry name" value="Reductase_C"/>
</dbReference>
<comment type="cofactor">
    <cofactor evidence="1">
        <name>FAD</name>
        <dbReference type="ChEBI" id="CHEBI:57692"/>
    </cofactor>
</comment>
<evidence type="ECO:0000256" key="3">
    <source>
        <dbReference type="ARBA" id="ARBA00022827"/>
    </source>
</evidence>
<dbReference type="Pfam" id="PF14759">
    <property type="entry name" value="Reductase_C"/>
    <property type="match status" value="1"/>
</dbReference>
<gene>
    <name evidence="7" type="ORF">GCM10011352_11830</name>
</gene>